<dbReference type="EMBL" id="KV425592">
    <property type="protein sequence ID" value="KZT22745.1"/>
    <property type="molecule type" value="Genomic_DNA"/>
</dbReference>
<name>A0A165QQP8_9AGAM</name>
<evidence type="ECO:0000313" key="2">
    <source>
        <dbReference type="Proteomes" id="UP000076761"/>
    </source>
</evidence>
<sequence>MQSLWLSLPTEMKLAVIDLLEVEQAKTLAFVSHEMRKLCASNIFQNVILKNHEDLTCFLRDVPASYYPFIRRLDVCTRSAEDRSFVGTITATRTEAMTTLLSHCTHVERLLLRLEGSLAKDVIPIFTSLLSLKELSIQNCGDEDTTPISERFVVSIAASVPRLEELSLSRISRSQMHARELIGAAPFVPLVRGDEDIEDHPLLGSELSLPSLMRIPTLRKLVIRDTHLGDPRWATAPVACPLEILDLGSSYHETEEFNRLCTERIIQNVGATIDEFTLNTSFGSSEASTSVARPAQPTLKKLRKLHLTPLVPVDDVVDTLTTLGSSPIERISVQCFEYDVADVCTALQDFLALRQERADSGFYTQLHEICVTITESLDTPALGACAIPCGCSDVDAAVRLQEYCRDLLSQGIIDDADFDCKVAGDAAMDKSGFDWL</sequence>
<accession>A0A165QQP8</accession>
<proteinExistence type="predicted"/>
<dbReference type="Proteomes" id="UP000076761">
    <property type="component" value="Unassembled WGS sequence"/>
</dbReference>
<dbReference type="AlphaFoldDB" id="A0A165QQP8"/>
<gene>
    <name evidence="1" type="ORF">NEOLEDRAFT_1243691</name>
</gene>
<evidence type="ECO:0008006" key="3">
    <source>
        <dbReference type="Google" id="ProtNLM"/>
    </source>
</evidence>
<dbReference type="InParanoid" id="A0A165QQP8"/>
<protein>
    <recommendedName>
        <fullName evidence="3">F-box domain-containing protein</fullName>
    </recommendedName>
</protein>
<organism evidence="1 2">
    <name type="scientific">Neolentinus lepideus HHB14362 ss-1</name>
    <dbReference type="NCBI Taxonomy" id="1314782"/>
    <lineage>
        <taxon>Eukaryota</taxon>
        <taxon>Fungi</taxon>
        <taxon>Dikarya</taxon>
        <taxon>Basidiomycota</taxon>
        <taxon>Agaricomycotina</taxon>
        <taxon>Agaricomycetes</taxon>
        <taxon>Gloeophyllales</taxon>
        <taxon>Gloeophyllaceae</taxon>
        <taxon>Neolentinus</taxon>
    </lineage>
</organism>
<dbReference type="Gene3D" id="3.80.10.10">
    <property type="entry name" value="Ribonuclease Inhibitor"/>
    <property type="match status" value="1"/>
</dbReference>
<dbReference type="SUPFAM" id="SSF52047">
    <property type="entry name" value="RNI-like"/>
    <property type="match status" value="1"/>
</dbReference>
<evidence type="ECO:0000313" key="1">
    <source>
        <dbReference type="EMBL" id="KZT22745.1"/>
    </source>
</evidence>
<dbReference type="InterPro" id="IPR032675">
    <property type="entry name" value="LRR_dom_sf"/>
</dbReference>
<reference evidence="1 2" key="1">
    <citation type="journal article" date="2016" name="Mol. Biol. Evol.">
        <title>Comparative Genomics of Early-Diverging Mushroom-Forming Fungi Provides Insights into the Origins of Lignocellulose Decay Capabilities.</title>
        <authorList>
            <person name="Nagy L.G."/>
            <person name="Riley R."/>
            <person name="Tritt A."/>
            <person name="Adam C."/>
            <person name="Daum C."/>
            <person name="Floudas D."/>
            <person name="Sun H."/>
            <person name="Yadav J.S."/>
            <person name="Pangilinan J."/>
            <person name="Larsson K.H."/>
            <person name="Matsuura K."/>
            <person name="Barry K."/>
            <person name="Labutti K."/>
            <person name="Kuo R."/>
            <person name="Ohm R.A."/>
            <person name="Bhattacharya S.S."/>
            <person name="Shirouzu T."/>
            <person name="Yoshinaga Y."/>
            <person name="Martin F.M."/>
            <person name="Grigoriev I.V."/>
            <person name="Hibbett D.S."/>
        </authorList>
    </citation>
    <scope>NUCLEOTIDE SEQUENCE [LARGE SCALE GENOMIC DNA]</scope>
    <source>
        <strain evidence="1 2">HHB14362 ss-1</strain>
    </source>
</reference>
<dbReference type="OrthoDB" id="3235026at2759"/>
<keyword evidence="2" id="KW-1185">Reference proteome</keyword>